<evidence type="ECO:0000313" key="1">
    <source>
        <dbReference type="EMBL" id="JAH42673.1"/>
    </source>
</evidence>
<name>A0A0E9SQ58_ANGAN</name>
<dbReference type="AlphaFoldDB" id="A0A0E9SQ58"/>
<proteinExistence type="predicted"/>
<sequence>MATTMLMQAYTHCITNIINMEKNA</sequence>
<protein>
    <submittedName>
        <fullName evidence="1">Uncharacterized protein</fullName>
    </submittedName>
</protein>
<reference evidence="1" key="1">
    <citation type="submission" date="2014-11" db="EMBL/GenBank/DDBJ databases">
        <authorList>
            <person name="Amaro Gonzalez C."/>
        </authorList>
    </citation>
    <scope>NUCLEOTIDE SEQUENCE</scope>
</reference>
<accession>A0A0E9SQ58</accession>
<organism evidence="1">
    <name type="scientific">Anguilla anguilla</name>
    <name type="common">European freshwater eel</name>
    <name type="synonym">Muraena anguilla</name>
    <dbReference type="NCBI Taxonomy" id="7936"/>
    <lineage>
        <taxon>Eukaryota</taxon>
        <taxon>Metazoa</taxon>
        <taxon>Chordata</taxon>
        <taxon>Craniata</taxon>
        <taxon>Vertebrata</taxon>
        <taxon>Euteleostomi</taxon>
        <taxon>Actinopterygii</taxon>
        <taxon>Neopterygii</taxon>
        <taxon>Teleostei</taxon>
        <taxon>Anguilliformes</taxon>
        <taxon>Anguillidae</taxon>
        <taxon>Anguilla</taxon>
    </lineage>
</organism>
<reference evidence="1" key="2">
    <citation type="journal article" date="2015" name="Fish Shellfish Immunol.">
        <title>Early steps in the European eel (Anguilla anguilla)-Vibrio vulnificus interaction in the gills: Role of the RtxA13 toxin.</title>
        <authorList>
            <person name="Callol A."/>
            <person name="Pajuelo D."/>
            <person name="Ebbesson L."/>
            <person name="Teles M."/>
            <person name="MacKenzie S."/>
            <person name="Amaro C."/>
        </authorList>
    </citation>
    <scope>NUCLEOTIDE SEQUENCE</scope>
</reference>
<dbReference type="EMBL" id="GBXM01065904">
    <property type="protein sequence ID" value="JAH42673.1"/>
    <property type="molecule type" value="Transcribed_RNA"/>
</dbReference>